<feature type="transmembrane region" description="Helical" evidence="3">
    <location>
        <begin position="143"/>
        <end position="163"/>
    </location>
</feature>
<dbReference type="PANTHER" id="PTHR45138">
    <property type="entry name" value="REGULATORY COMPONENTS OF SENSORY TRANSDUCTION SYSTEM"/>
    <property type="match status" value="1"/>
</dbReference>
<keyword evidence="3" id="KW-0812">Transmembrane</keyword>
<dbReference type="InterPro" id="IPR048435">
    <property type="entry name" value="MASE6"/>
</dbReference>
<dbReference type="GO" id="GO:0052621">
    <property type="term" value="F:diguanylate cyclase activity"/>
    <property type="evidence" value="ECO:0007669"/>
    <property type="project" value="UniProtKB-EC"/>
</dbReference>
<keyword evidence="5" id="KW-0548">Nucleotidyltransferase</keyword>
<keyword evidence="5" id="KW-0808">Transferase</keyword>
<dbReference type="NCBIfam" id="TIGR00254">
    <property type="entry name" value="GGDEF"/>
    <property type="match status" value="1"/>
</dbReference>
<dbReference type="InterPro" id="IPR029787">
    <property type="entry name" value="Nucleotide_cyclase"/>
</dbReference>
<feature type="domain" description="GGDEF" evidence="4">
    <location>
        <begin position="204"/>
        <end position="336"/>
    </location>
</feature>
<dbReference type="InterPro" id="IPR000160">
    <property type="entry name" value="GGDEF_dom"/>
</dbReference>
<dbReference type="InterPro" id="IPR050469">
    <property type="entry name" value="Diguanylate_Cyclase"/>
</dbReference>
<dbReference type="PROSITE" id="PS50887">
    <property type="entry name" value="GGDEF"/>
    <property type="match status" value="1"/>
</dbReference>
<keyword evidence="3" id="KW-0472">Membrane</keyword>
<keyword evidence="6" id="KW-1185">Reference proteome</keyword>
<reference evidence="5" key="1">
    <citation type="submission" date="2023-07" db="EMBL/GenBank/DDBJ databases">
        <title>Genome content predicts the carbon catabolic preferences of heterotrophic bacteria.</title>
        <authorList>
            <person name="Gralka M."/>
        </authorList>
    </citation>
    <scope>NUCLEOTIDE SEQUENCE</scope>
    <source>
        <strain evidence="5">4G09</strain>
    </source>
</reference>
<feature type="transmembrane region" description="Helical" evidence="3">
    <location>
        <begin position="118"/>
        <end position="137"/>
    </location>
</feature>
<dbReference type="Gene3D" id="3.30.70.270">
    <property type="match status" value="1"/>
</dbReference>
<feature type="transmembrane region" description="Helical" evidence="3">
    <location>
        <begin position="96"/>
        <end position="111"/>
    </location>
</feature>
<dbReference type="PANTHER" id="PTHR45138:SF9">
    <property type="entry name" value="DIGUANYLATE CYCLASE DGCM-RELATED"/>
    <property type="match status" value="1"/>
</dbReference>
<feature type="transmembrane region" description="Helical" evidence="3">
    <location>
        <begin position="72"/>
        <end position="90"/>
    </location>
</feature>
<evidence type="ECO:0000259" key="4">
    <source>
        <dbReference type="PROSITE" id="PS50887"/>
    </source>
</evidence>
<dbReference type="RefSeq" id="WP_305399001.1">
    <property type="nucleotide sequence ID" value="NZ_JAUYVT010000003.1"/>
</dbReference>
<evidence type="ECO:0000313" key="5">
    <source>
        <dbReference type="EMBL" id="MDP2564202.1"/>
    </source>
</evidence>
<dbReference type="InterPro" id="IPR043128">
    <property type="entry name" value="Rev_trsase/Diguanyl_cyclase"/>
</dbReference>
<protein>
    <recommendedName>
        <fullName evidence="1">diguanylate cyclase</fullName>
        <ecNumber evidence="1">2.7.7.65</ecNumber>
    </recommendedName>
</protein>
<dbReference type="CDD" id="cd01949">
    <property type="entry name" value="GGDEF"/>
    <property type="match status" value="1"/>
</dbReference>
<organism evidence="5 6">
    <name type="scientific">Pseudoalteromonas marina</name>
    <dbReference type="NCBI Taxonomy" id="267375"/>
    <lineage>
        <taxon>Bacteria</taxon>
        <taxon>Pseudomonadati</taxon>
        <taxon>Pseudomonadota</taxon>
        <taxon>Gammaproteobacteria</taxon>
        <taxon>Alteromonadales</taxon>
        <taxon>Pseudoalteromonadaceae</taxon>
        <taxon>Pseudoalteromonas</taxon>
    </lineage>
</organism>
<dbReference type="EMBL" id="JAUYVT010000003">
    <property type="protein sequence ID" value="MDP2564202.1"/>
    <property type="molecule type" value="Genomic_DNA"/>
</dbReference>
<evidence type="ECO:0000256" key="1">
    <source>
        <dbReference type="ARBA" id="ARBA00012528"/>
    </source>
</evidence>
<dbReference type="Pfam" id="PF00990">
    <property type="entry name" value="GGDEF"/>
    <property type="match status" value="1"/>
</dbReference>
<sequence length="350" mass="39617">MNRHSFDKTQEVRTKVLQGMSLIIALVALVVAYVNIIISKVYILGAIEVLLAVFCFYTYYKTCVSASKVWHRWAVAYAYFFVVFLAVYILKTDEGITHWICTFPILAYLLFGKKHGLITSFCLLFASVIPLYSFLSLGGANSLHLIVNLGLSYMTIWTVSHIYEAMRYSNQETILNLALRDPLTKAFNRRALQSRFSKQTVIDEPVCVALIDIDFFKKVNDKYGHDAGDAVLTQLTELFVEKFKEDNVFRMGGEEFVVVINTDQQAAYDLINCLIKTVESHHFTYEKNSLKITISIGLEELVTDSFVDLSKILKAADGYLYIAKDNGRNCAVCSINNSMLGNKKAYLLAK</sequence>
<accession>A0ABT9FBQ0</accession>
<comment type="caution">
    <text evidence="5">The sequence shown here is derived from an EMBL/GenBank/DDBJ whole genome shotgun (WGS) entry which is preliminary data.</text>
</comment>
<dbReference type="SUPFAM" id="SSF55073">
    <property type="entry name" value="Nucleotide cyclase"/>
    <property type="match status" value="1"/>
</dbReference>
<dbReference type="Proteomes" id="UP001177212">
    <property type="component" value="Unassembled WGS sequence"/>
</dbReference>
<dbReference type="EC" id="2.7.7.65" evidence="1"/>
<keyword evidence="3" id="KW-1133">Transmembrane helix</keyword>
<gene>
    <name evidence="5" type="ORF">Q8W34_06125</name>
</gene>
<proteinExistence type="predicted"/>
<name>A0ABT9FBQ0_9GAMM</name>
<evidence type="ECO:0000256" key="2">
    <source>
        <dbReference type="ARBA" id="ARBA00034247"/>
    </source>
</evidence>
<dbReference type="Pfam" id="PF20966">
    <property type="entry name" value="MASE6"/>
    <property type="match status" value="1"/>
</dbReference>
<evidence type="ECO:0000313" key="6">
    <source>
        <dbReference type="Proteomes" id="UP001177212"/>
    </source>
</evidence>
<feature type="transmembrane region" description="Helical" evidence="3">
    <location>
        <begin position="42"/>
        <end position="60"/>
    </location>
</feature>
<comment type="catalytic activity">
    <reaction evidence="2">
        <text>2 GTP = 3',3'-c-di-GMP + 2 diphosphate</text>
        <dbReference type="Rhea" id="RHEA:24898"/>
        <dbReference type="ChEBI" id="CHEBI:33019"/>
        <dbReference type="ChEBI" id="CHEBI:37565"/>
        <dbReference type="ChEBI" id="CHEBI:58805"/>
        <dbReference type="EC" id="2.7.7.65"/>
    </reaction>
</comment>
<feature type="transmembrane region" description="Helical" evidence="3">
    <location>
        <begin position="16"/>
        <end position="36"/>
    </location>
</feature>
<dbReference type="SMART" id="SM00267">
    <property type="entry name" value="GGDEF"/>
    <property type="match status" value="1"/>
</dbReference>
<evidence type="ECO:0000256" key="3">
    <source>
        <dbReference type="SAM" id="Phobius"/>
    </source>
</evidence>